<dbReference type="Proteomes" id="UP000593578">
    <property type="component" value="Unassembled WGS sequence"/>
</dbReference>
<protein>
    <recommendedName>
        <fullName evidence="4">DUF4283 domain-containing protein</fullName>
    </recommendedName>
</protein>
<proteinExistence type="predicted"/>
<accession>A0A7J8NQX6</accession>
<feature type="compositionally biased region" description="Acidic residues" evidence="1">
    <location>
        <begin position="166"/>
        <end position="177"/>
    </location>
</feature>
<evidence type="ECO:0008006" key="4">
    <source>
        <dbReference type="Google" id="ProtNLM"/>
    </source>
</evidence>
<dbReference type="EMBL" id="JABEZZ010000001">
    <property type="protein sequence ID" value="MBA0579389.1"/>
    <property type="molecule type" value="Genomic_DNA"/>
</dbReference>
<sequence>TEVVEKTHVREGRFRDVRRLGTVLEVYLFGPEHIWACTIMLPRLSGGMCTNSLLQFIGSVIGLVVKIDRNIDNSSRGKFSRLAVYVDLGKPLVSKVKNDGKTQRVEFGALNVNHKEEKRKQSCGLDGINESRKLGAQDAGIEDMGLSHTAGENTKMSGDIDGAQGSEDETLMDVESF</sequence>
<evidence type="ECO:0000256" key="1">
    <source>
        <dbReference type="SAM" id="MobiDB-lite"/>
    </source>
</evidence>
<gene>
    <name evidence="2" type="ORF">Gorai_021648</name>
</gene>
<feature type="region of interest" description="Disordered" evidence="1">
    <location>
        <begin position="147"/>
        <end position="177"/>
    </location>
</feature>
<organism evidence="2 3">
    <name type="scientific">Gossypium raimondii</name>
    <name type="common">Peruvian cotton</name>
    <name type="synonym">Gossypium klotzschianum subsp. raimondii</name>
    <dbReference type="NCBI Taxonomy" id="29730"/>
    <lineage>
        <taxon>Eukaryota</taxon>
        <taxon>Viridiplantae</taxon>
        <taxon>Streptophyta</taxon>
        <taxon>Embryophyta</taxon>
        <taxon>Tracheophyta</taxon>
        <taxon>Spermatophyta</taxon>
        <taxon>Magnoliopsida</taxon>
        <taxon>eudicotyledons</taxon>
        <taxon>Gunneridae</taxon>
        <taxon>Pentapetalae</taxon>
        <taxon>rosids</taxon>
        <taxon>malvids</taxon>
        <taxon>Malvales</taxon>
        <taxon>Malvaceae</taxon>
        <taxon>Malvoideae</taxon>
        <taxon>Gossypium</taxon>
    </lineage>
</organism>
<feature type="non-terminal residue" evidence="2">
    <location>
        <position position="177"/>
    </location>
</feature>
<dbReference type="AlphaFoldDB" id="A0A7J8NQX6"/>
<evidence type="ECO:0000313" key="3">
    <source>
        <dbReference type="Proteomes" id="UP000593578"/>
    </source>
</evidence>
<comment type="caution">
    <text evidence="2">The sequence shown here is derived from an EMBL/GenBank/DDBJ whole genome shotgun (WGS) entry which is preliminary data.</text>
</comment>
<evidence type="ECO:0000313" key="2">
    <source>
        <dbReference type="EMBL" id="MBA0579389.1"/>
    </source>
</evidence>
<name>A0A7J8NQX6_GOSRA</name>
<reference evidence="2 3" key="1">
    <citation type="journal article" date="2019" name="Genome Biol. Evol.">
        <title>Insights into the evolution of the New World diploid cottons (Gossypium, subgenus Houzingenia) based on genome sequencing.</title>
        <authorList>
            <person name="Grover C.E."/>
            <person name="Arick M.A. 2nd"/>
            <person name="Thrash A."/>
            <person name="Conover J.L."/>
            <person name="Sanders W.S."/>
            <person name="Peterson D.G."/>
            <person name="Frelichowski J.E."/>
            <person name="Scheffler J.A."/>
            <person name="Scheffler B.E."/>
            <person name="Wendel J.F."/>
        </authorList>
    </citation>
    <scope>NUCLEOTIDE SEQUENCE [LARGE SCALE GENOMIC DNA]</scope>
    <source>
        <strain evidence="2">8</strain>
        <tissue evidence="2">Leaf</tissue>
    </source>
</reference>